<keyword evidence="3" id="KW-1185">Reference proteome</keyword>
<evidence type="ECO:0000313" key="2">
    <source>
        <dbReference type="EMBL" id="KAK3696393.1"/>
    </source>
</evidence>
<dbReference type="AlphaFoldDB" id="A0AAE1CIS1"/>
<dbReference type="Proteomes" id="UP001283361">
    <property type="component" value="Unassembled WGS sequence"/>
</dbReference>
<evidence type="ECO:0000313" key="3">
    <source>
        <dbReference type="Proteomes" id="UP001283361"/>
    </source>
</evidence>
<proteinExistence type="predicted"/>
<dbReference type="InterPro" id="IPR007074">
    <property type="entry name" value="LicD/FKTN/FKRP_NTP_transf"/>
</dbReference>
<dbReference type="PANTHER" id="PTHR43404:SF2">
    <property type="entry name" value="LIPOPOLYSACCHARIDE CHOLINEPHOSPHOTRANSFERASE LICD"/>
    <property type="match status" value="1"/>
</dbReference>
<dbReference type="Pfam" id="PF04991">
    <property type="entry name" value="LicD"/>
    <property type="match status" value="1"/>
</dbReference>
<feature type="domain" description="LicD/FKTN/FKRP nucleotidyltransferase" evidence="1">
    <location>
        <begin position="31"/>
        <end position="61"/>
    </location>
</feature>
<dbReference type="EMBL" id="JAWDGP010008046">
    <property type="protein sequence ID" value="KAK3696393.1"/>
    <property type="molecule type" value="Genomic_DNA"/>
</dbReference>
<reference evidence="2" key="1">
    <citation type="journal article" date="2023" name="G3 (Bethesda)">
        <title>A reference genome for the long-term kleptoplast-retaining sea slug Elysia crispata morphotype clarki.</title>
        <authorList>
            <person name="Eastman K.E."/>
            <person name="Pendleton A.L."/>
            <person name="Shaikh M.A."/>
            <person name="Suttiyut T."/>
            <person name="Ogas R."/>
            <person name="Tomko P."/>
            <person name="Gavelis G."/>
            <person name="Widhalm J.R."/>
            <person name="Wisecaver J.H."/>
        </authorList>
    </citation>
    <scope>NUCLEOTIDE SEQUENCE</scope>
    <source>
        <strain evidence="2">ECLA1</strain>
    </source>
</reference>
<comment type="caution">
    <text evidence="2">The sequence shown here is derived from an EMBL/GenBank/DDBJ whole genome shotgun (WGS) entry which is preliminary data.</text>
</comment>
<protein>
    <recommendedName>
        <fullName evidence="1">LicD/FKTN/FKRP nucleotidyltransferase domain-containing protein</fullName>
    </recommendedName>
</protein>
<dbReference type="PANTHER" id="PTHR43404">
    <property type="entry name" value="LIPOPOLYSACCHARIDE CHOLINEPHOSPHOTRANSFERASE LICD"/>
    <property type="match status" value="1"/>
</dbReference>
<organism evidence="2 3">
    <name type="scientific">Elysia crispata</name>
    <name type="common">lettuce slug</name>
    <dbReference type="NCBI Taxonomy" id="231223"/>
    <lineage>
        <taxon>Eukaryota</taxon>
        <taxon>Metazoa</taxon>
        <taxon>Spiralia</taxon>
        <taxon>Lophotrochozoa</taxon>
        <taxon>Mollusca</taxon>
        <taxon>Gastropoda</taxon>
        <taxon>Heterobranchia</taxon>
        <taxon>Euthyneura</taxon>
        <taxon>Panpulmonata</taxon>
        <taxon>Sacoglossa</taxon>
        <taxon>Placobranchoidea</taxon>
        <taxon>Plakobranchidae</taxon>
        <taxon>Elysia</taxon>
    </lineage>
</organism>
<accession>A0AAE1CIS1</accession>
<dbReference type="InterPro" id="IPR052942">
    <property type="entry name" value="LPS_cholinephosphotransferase"/>
</dbReference>
<sequence>MWKFLPLLDREEKITLLYTLDVLAEVFALAGLDYFLVDGTLLGVVRHHGIIPWDDDIDLAVNGSEWRDIRRALCCVEGFKLIPKKTMHWKFFSLEGSIIRNSPMYRFPFIDLFFYMEDEEYMWALTSYNLQNLLFQKRDVFPLSQAMLDGHLYRIPWSANQLVQRQFGDLDRCVSPSNMHKFDYAIHGEGKIQVSCAKLQHLYPTFTALDDGETSAAVGRRSGGDGGDGASAGHG</sequence>
<gene>
    <name evidence="2" type="ORF">RRG08_062685</name>
</gene>
<evidence type="ECO:0000259" key="1">
    <source>
        <dbReference type="Pfam" id="PF04991"/>
    </source>
</evidence>
<name>A0AAE1CIS1_9GAST</name>
<dbReference type="GO" id="GO:0009100">
    <property type="term" value="P:glycoprotein metabolic process"/>
    <property type="evidence" value="ECO:0007669"/>
    <property type="project" value="UniProtKB-ARBA"/>
</dbReference>